<dbReference type="EMBL" id="JAGGKT010000011">
    <property type="protein sequence ID" value="MBP1933493.1"/>
    <property type="molecule type" value="Genomic_DNA"/>
</dbReference>
<dbReference type="CDD" id="cd00118">
    <property type="entry name" value="LysM"/>
    <property type="match status" value="1"/>
</dbReference>
<keyword evidence="1" id="KW-0812">Transmembrane</keyword>
<feature type="transmembrane region" description="Helical" evidence="1">
    <location>
        <begin position="57"/>
        <end position="76"/>
    </location>
</feature>
<dbReference type="Gene3D" id="3.10.350.10">
    <property type="entry name" value="LysM domain"/>
    <property type="match status" value="1"/>
</dbReference>
<evidence type="ECO:0000313" key="3">
    <source>
        <dbReference type="EMBL" id="MBP1933493.1"/>
    </source>
</evidence>
<keyword evidence="1" id="KW-0472">Membrane</keyword>
<keyword evidence="4" id="KW-1185">Reference proteome</keyword>
<evidence type="ECO:0000259" key="2">
    <source>
        <dbReference type="PROSITE" id="PS51782"/>
    </source>
</evidence>
<reference evidence="3 4" key="1">
    <citation type="submission" date="2021-03" db="EMBL/GenBank/DDBJ databases">
        <title>Genomic Encyclopedia of Type Strains, Phase IV (KMG-IV): sequencing the most valuable type-strain genomes for metagenomic binning, comparative biology and taxonomic classification.</title>
        <authorList>
            <person name="Goeker M."/>
        </authorList>
    </citation>
    <scope>NUCLEOTIDE SEQUENCE [LARGE SCALE GENOMIC DNA]</scope>
    <source>
        <strain evidence="3 4">DSM 24738</strain>
    </source>
</reference>
<dbReference type="PROSITE" id="PS51782">
    <property type="entry name" value="LYSM"/>
    <property type="match status" value="1"/>
</dbReference>
<dbReference type="InterPro" id="IPR036779">
    <property type="entry name" value="LysM_dom_sf"/>
</dbReference>
<sequence>MEIRKRLRGKDIKHSKKEELINQKDVEDEEVIAGIPPRRKVHSKARRSAFSLPSLKSGIPITMGLLLLVGGIWWFIDQDFFAGFGQNQTTMVEPVAAPEPKPLDIEEAEKKQTEPKPVIEPVQVEKADAVTVNSTVMPTVEESQLAAEESKPVEKPPVYTKVMKHKVGVGETLYRISLAYYHTGKFATFLAKHNKLKNPTELVSGSIIEVPFPPN</sequence>
<comment type="caution">
    <text evidence="3">The sequence shown here is derived from an EMBL/GenBank/DDBJ whole genome shotgun (WGS) entry which is preliminary data.</text>
</comment>
<evidence type="ECO:0000256" key="1">
    <source>
        <dbReference type="SAM" id="Phobius"/>
    </source>
</evidence>
<dbReference type="RefSeq" id="WP_209811501.1">
    <property type="nucleotide sequence ID" value="NZ_JAGGKT010000011.1"/>
</dbReference>
<feature type="domain" description="LysM" evidence="2">
    <location>
        <begin position="163"/>
        <end position="210"/>
    </location>
</feature>
<accession>A0ABS4GT92</accession>
<keyword evidence="1" id="KW-1133">Transmembrane helix</keyword>
<evidence type="ECO:0000313" key="4">
    <source>
        <dbReference type="Proteomes" id="UP001519343"/>
    </source>
</evidence>
<organism evidence="3 4">
    <name type="scientific">Ammoniphilus resinae</name>
    <dbReference type="NCBI Taxonomy" id="861532"/>
    <lineage>
        <taxon>Bacteria</taxon>
        <taxon>Bacillati</taxon>
        <taxon>Bacillota</taxon>
        <taxon>Bacilli</taxon>
        <taxon>Bacillales</taxon>
        <taxon>Paenibacillaceae</taxon>
        <taxon>Aneurinibacillus group</taxon>
        <taxon>Ammoniphilus</taxon>
    </lineage>
</organism>
<protein>
    <recommendedName>
        <fullName evidence="2">LysM domain-containing protein</fullName>
    </recommendedName>
</protein>
<dbReference type="Proteomes" id="UP001519343">
    <property type="component" value="Unassembled WGS sequence"/>
</dbReference>
<gene>
    <name evidence="3" type="ORF">J2Z37_003506</name>
</gene>
<name>A0ABS4GT92_9BACL</name>
<proteinExistence type="predicted"/>
<dbReference type="InterPro" id="IPR018392">
    <property type="entry name" value="LysM"/>
</dbReference>